<dbReference type="Proteomes" id="UP000280842">
    <property type="component" value="Unassembled WGS sequence"/>
</dbReference>
<keyword evidence="3" id="KW-1185">Reference proteome</keyword>
<accession>A0A3M0B5Z8</accession>
<protein>
    <submittedName>
        <fullName evidence="2">Uncharacterized protein</fullName>
    </submittedName>
</protein>
<feature type="transmembrane region" description="Helical" evidence="1">
    <location>
        <begin position="89"/>
        <end position="106"/>
    </location>
</feature>
<organism evidence="2 3">
    <name type="scientific">Hydrogenothermus marinus</name>
    <dbReference type="NCBI Taxonomy" id="133270"/>
    <lineage>
        <taxon>Bacteria</taxon>
        <taxon>Pseudomonadati</taxon>
        <taxon>Aquificota</taxon>
        <taxon>Aquificia</taxon>
        <taxon>Aquificales</taxon>
        <taxon>Hydrogenothermaceae</taxon>
        <taxon>Hydrogenothermus</taxon>
    </lineage>
</organism>
<keyword evidence="1" id="KW-0812">Transmembrane</keyword>
<evidence type="ECO:0000313" key="3">
    <source>
        <dbReference type="Proteomes" id="UP000280842"/>
    </source>
</evidence>
<name>A0A3M0B5Z8_9AQUI</name>
<feature type="transmembrane region" description="Helical" evidence="1">
    <location>
        <begin position="58"/>
        <end position="82"/>
    </location>
</feature>
<dbReference type="OrthoDB" id="10838at2"/>
<comment type="caution">
    <text evidence="2">The sequence shown here is derived from an EMBL/GenBank/DDBJ whole genome shotgun (WGS) entry which is preliminary data.</text>
</comment>
<proteinExistence type="predicted"/>
<feature type="transmembrane region" description="Helical" evidence="1">
    <location>
        <begin position="27"/>
        <end position="46"/>
    </location>
</feature>
<dbReference type="EMBL" id="REFO01000018">
    <property type="protein sequence ID" value="RMA92467.1"/>
    <property type="molecule type" value="Genomic_DNA"/>
</dbReference>
<feature type="transmembrane region" description="Helical" evidence="1">
    <location>
        <begin position="6"/>
        <end position="22"/>
    </location>
</feature>
<evidence type="ECO:0000313" key="2">
    <source>
        <dbReference type="EMBL" id="RMA92467.1"/>
    </source>
</evidence>
<evidence type="ECO:0000256" key="1">
    <source>
        <dbReference type="SAM" id="Phobius"/>
    </source>
</evidence>
<feature type="transmembrane region" description="Helical" evidence="1">
    <location>
        <begin position="112"/>
        <end position="130"/>
    </location>
</feature>
<sequence>MENIYRIILVFVSFLPGLFLEIEYKEFYYVLPSFYITIYFLLKSIVNKYFFIILDALYIIAITYLTGNPYISLFITLFLPFYIVNWKTLLFAYISFLLPLIFSYYLTGYYDFTLIFIFIGFYISSYLYYIHIQNEGRRTLDYKARLLDITAKYDEILKEKELIDISKFENINLKDIKKLIVSLHNILNTKGISIFDIENNKCIHIGNSSCDKELLKYANDKIYYFRKDNEYILVLPIYDEELNKLIYFFYDDESLIENINIFYYLKTVLENDLLKRRLKPIS</sequence>
<keyword evidence="1" id="KW-1133">Transmembrane helix</keyword>
<gene>
    <name evidence="2" type="ORF">CLV39_1715</name>
</gene>
<reference evidence="2 3" key="1">
    <citation type="submission" date="2018-10" db="EMBL/GenBank/DDBJ databases">
        <title>Genomic Encyclopedia of Archaeal and Bacterial Type Strains, Phase II (KMG-II): from individual species to whole genera.</title>
        <authorList>
            <person name="Goeker M."/>
        </authorList>
    </citation>
    <scope>NUCLEOTIDE SEQUENCE [LARGE SCALE GENOMIC DNA]</scope>
    <source>
        <strain evidence="2 3">VM1</strain>
    </source>
</reference>
<dbReference type="RefSeq" id="WP_121923805.1">
    <property type="nucleotide sequence ID" value="NZ_REFO01000018.1"/>
</dbReference>
<dbReference type="AlphaFoldDB" id="A0A3M0B5Z8"/>
<keyword evidence="1" id="KW-0472">Membrane</keyword>